<comment type="similarity">
    <text evidence="1">Belongs to the universal stress protein A family.</text>
</comment>
<gene>
    <name evidence="3" type="ORF">H0I76_14550</name>
</gene>
<evidence type="ECO:0000313" key="4">
    <source>
        <dbReference type="Proteomes" id="UP000655420"/>
    </source>
</evidence>
<dbReference type="Proteomes" id="UP000655420">
    <property type="component" value="Unassembled WGS sequence"/>
</dbReference>
<comment type="caution">
    <text evidence="3">The sequence shown here is derived from an EMBL/GenBank/DDBJ whole genome shotgun (WGS) entry which is preliminary data.</text>
</comment>
<dbReference type="InterPro" id="IPR006015">
    <property type="entry name" value="Universal_stress_UspA"/>
</dbReference>
<name>A0A8J7M942_9RHOB</name>
<organism evidence="3 4">
    <name type="scientific">Thermohalobaculum xanthum</name>
    <dbReference type="NCBI Taxonomy" id="2753746"/>
    <lineage>
        <taxon>Bacteria</taxon>
        <taxon>Pseudomonadati</taxon>
        <taxon>Pseudomonadota</taxon>
        <taxon>Alphaproteobacteria</taxon>
        <taxon>Rhodobacterales</taxon>
        <taxon>Paracoccaceae</taxon>
        <taxon>Thermohalobaculum</taxon>
    </lineage>
</organism>
<sequence length="146" mass="15527">MFERILVPIDGSEQSFRAIDTAAGLARKFDGALTLVCVYRHHSPLEASLSMVRARPAETPDSALKDHAAEVLRAGKSRAAEAGAERIEAFAQRGQPAREIVAFAERIEADAIVMGSRGLGDVEGFLLGSVSHKVGSLSPVTCVLVK</sequence>
<dbReference type="Gene3D" id="3.40.50.620">
    <property type="entry name" value="HUPs"/>
    <property type="match status" value="1"/>
</dbReference>
<dbReference type="CDD" id="cd00293">
    <property type="entry name" value="USP-like"/>
    <property type="match status" value="1"/>
</dbReference>
<evidence type="ECO:0000313" key="3">
    <source>
        <dbReference type="EMBL" id="MBK0400418.1"/>
    </source>
</evidence>
<dbReference type="InterPro" id="IPR006016">
    <property type="entry name" value="UspA"/>
</dbReference>
<dbReference type="PANTHER" id="PTHR46268">
    <property type="entry name" value="STRESS RESPONSE PROTEIN NHAX"/>
    <property type="match status" value="1"/>
</dbReference>
<dbReference type="PRINTS" id="PR01438">
    <property type="entry name" value="UNVRSLSTRESS"/>
</dbReference>
<feature type="domain" description="UspA" evidence="2">
    <location>
        <begin position="1"/>
        <end position="146"/>
    </location>
</feature>
<keyword evidence="4" id="KW-1185">Reference proteome</keyword>
<dbReference type="SUPFAM" id="SSF52402">
    <property type="entry name" value="Adenine nucleotide alpha hydrolases-like"/>
    <property type="match status" value="1"/>
</dbReference>
<dbReference type="AlphaFoldDB" id="A0A8J7M942"/>
<evidence type="ECO:0000259" key="2">
    <source>
        <dbReference type="Pfam" id="PF00582"/>
    </source>
</evidence>
<accession>A0A8J7M942</accession>
<evidence type="ECO:0000256" key="1">
    <source>
        <dbReference type="ARBA" id="ARBA00008791"/>
    </source>
</evidence>
<dbReference type="EMBL" id="JAEHHL010000008">
    <property type="protein sequence ID" value="MBK0400418.1"/>
    <property type="molecule type" value="Genomic_DNA"/>
</dbReference>
<dbReference type="InterPro" id="IPR014729">
    <property type="entry name" value="Rossmann-like_a/b/a_fold"/>
</dbReference>
<proteinExistence type="inferred from homology"/>
<dbReference type="RefSeq" id="WP_200611185.1">
    <property type="nucleotide sequence ID" value="NZ_JAEHHL010000008.1"/>
</dbReference>
<protein>
    <submittedName>
        <fullName evidence="3">Universal stress protein</fullName>
    </submittedName>
</protein>
<dbReference type="PANTHER" id="PTHR46268:SF6">
    <property type="entry name" value="UNIVERSAL STRESS PROTEIN UP12"/>
    <property type="match status" value="1"/>
</dbReference>
<dbReference type="Pfam" id="PF00582">
    <property type="entry name" value="Usp"/>
    <property type="match status" value="1"/>
</dbReference>
<reference evidence="3" key="1">
    <citation type="submission" date="2020-12" db="EMBL/GenBank/DDBJ databases">
        <title>Bacterial taxonomy.</title>
        <authorList>
            <person name="Pan X."/>
        </authorList>
    </citation>
    <scope>NUCLEOTIDE SEQUENCE</scope>
    <source>
        <strain evidence="3">M0105</strain>
    </source>
</reference>